<evidence type="ECO:0000313" key="2">
    <source>
        <dbReference type="Proteomes" id="UP001470230"/>
    </source>
</evidence>
<protein>
    <submittedName>
        <fullName evidence="1">Trafficking protein particle complex subunit 12</fullName>
    </submittedName>
</protein>
<evidence type="ECO:0000313" key="1">
    <source>
        <dbReference type="EMBL" id="KAK8866640.1"/>
    </source>
</evidence>
<comment type="caution">
    <text evidence="1">The sequence shown here is derived from an EMBL/GenBank/DDBJ whole genome shotgun (WGS) entry which is preliminary data.</text>
</comment>
<organism evidence="1 2">
    <name type="scientific">Tritrichomonas musculus</name>
    <dbReference type="NCBI Taxonomy" id="1915356"/>
    <lineage>
        <taxon>Eukaryota</taxon>
        <taxon>Metamonada</taxon>
        <taxon>Parabasalia</taxon>
        <taxon>Tritrichomonadida</taxon>
        <taxon>Tritrichomonadidae</taxon>
        <taxon>Tritrichomonas</taxon>
    </lineage>
</organism>
<sequence>MKTKKIAIVQQFEADKDGFRNKINARILKNDLSSAYREIFDILYFYFCQNQNHLQESINESIQAFKMLVNVDSLFSFISPETDIENFLSKSIQFPPYDLFIICALLSLDGNEVDAQNRFFYIFRFHIQILSILKKKENMNASDQKVWLNDMFEPSPKSFLEAIKIENSRVLYISELLIILYHSMPPNQLLGNFVDTYLYQNDIIEPCDEIFSVIGRILLSNGDLERSQDFFNKVHDNFYRKMNEAFLLFFQCKYSEAEKSFREIDDPIAKVNRATALVFLGKIEMAKIELISAIKQEKSLLLLKSVNDNLAFINELSPISHFQSKPNLINFPINSLSVRIPH</sequence>
<dbReference type="SUPFAM" id="SSF48452">
    <property type="entry name" value="TPR-like"/>
    <property type="match status" value="1"/>
</dbReference>
<name>A0ABR2IQ03_9EUKA</name>
<reference evidence="1 2" key="1">
    <citation type="submission" date="2024-04" db="EMBL/GenBank/DDBJ databases">
        <title>Tritrichomonas musculus Genome.</title>
        <authorList>
            <person name="Alves-Ferreira E."/>
            <person name="Grigg M."/>
            <person name="Lorenzi H."/>
            <person name="Galac M."/>
        </authorList>
    </citation>
    <scope>NUCLEOTIDE SEQUENCE [LARGE SCALE GENOMIC DNA]</scope>
    <source>
        <strain evidence="1 2">EAF2021</strain>
    </source>
</reference>
<keyword evidence="2" id="KW-1185">Reference proteome</keyword>
<proteinExistence type="predicted"/>
<accession>A0ABR2IQ03</accession>
<dbReference type="EMBL" id="JAPFFF010000015">
    <property type="protein sequence ID" value="KAK8866640.1"/>
    <property type="molecule type" value="Genomic_DNA"/>
</dbReference>
<dbReference type="Proteomes" id="UP001470230">
    <property type="component" value="Unassembled WGS sequence"/>
</dbReference>
<dbReference type="InterPro" id="IPR011990">
    <property type="entry name" value="TPR-like_helical_dom_sf"/>
</dbReference>
<gene>
    <name evidence="1" type="ORF">M9Y10_009606</name>
</gene>